<keyword evidence="1" id="KW-0472">Membrane</keyword>
<keyword evidence="1" id="KW-0812">Transmembrane</keyword>
<protein>
    <submittedName>
        <fullName evidence="2">Uncharacterized protein</fullName>
    </submittedName>
</protein>
<gene>
    <name evidence="2" type="ORF">JD108_04685</name>
</gene>
<dbReference type="InterPro" id="IPR047907">
    <property type="entry name" value="CD1375-like"/>
</dbReference>
<dbReference type="AlphaFoldDB" id="A0A7T5EMF3"/>
<reference evidence="2 3" key="1">
    <citation type="submission" date="2020-12" db="EMBL/GenBank/DDBJ databases">
        <title>strain FJAT-54423T represents a novel species of the genus Brevibacillus.</title>
        <authorList>
            <person name="Tang R."/>
        </authorList>
    </citation>
    <scope>NUCLEOTIDE SEQUENCE [LARGE SCALE GENOMIC DNA]</scope>
    <source>
        <strain evidence="2 3">FJAT-54423</strain>
    </source>
</reference>
<dbReference type="Proteomes" id="UP000595847">
    <property type="component" value="Chromosome"/>
</dbReference>
<organism evidence="2 3">
    <name type="scientific">Brevibacillus composti</name>
    <dbReference type="NCBI Taxonomy" id="2796470"/>
    <lineage>
        <taxon>Bacteria</taxon>
        <taxon>Bacillati</taxon>
        <taxon>Bacillota</taxon>
        <taxon>Bacilli</taxon>
        <taxon>Bacillales</taxon>
        <taxon>Paenibacillaceae</taxon>
        <taxon>Brevibacillus</taxon>
    </lineage>
</organism>
<evidence type="ECO:0000313" key="3">
    <source>
        <dbReference type="Proteomes" id="UP000595847"/>
    </source>
</evidence>
<name>A0A7T5EMF3_9BACL</name>
<feature type="transmembrane region" description="Helical" evidence="1">
    <location>
        <begin position="20"/>
        <end position="37"/>
    </location>
</feature>
<proteinExistence type="predicted"/>
<keyword evidence="1" id="KW-1133">Transmembrane helix</keyword>
<sequence>MQTLLHNIGLWLISLKGGDGFMVAIYVALIIAGRRTFESVPAILQPSVQADLEALGLGTDGKPLT</sequence>
<dbReference type="KEGG" id="bcop:JD108_04685"/>
<dbReference type="EMBL" id="CP066308">
    <property type="protein sequence ID" value="QQE75231.1"/>
    <property type="molecule type" value="Genomic_DNA"/>
</dbReference>
<dbReference type="NCBIfam" id="NF040910">
    <property type="entry name" value="CD1375_fam"/>
    <property type="match status" value="1"/>
</dbReference>
<accession>A0A7T5EMF3</accession>
<evidence type="ECO:0000313" key="2">
    <source>
        <dbReference type="EMBL" id="QQE75231.1"/>
    </source>
</evidence>
<evidence type="ECO:0000256" key="1">
    <source>
        <dbReference type="SAM" id="Phobius"/>
    </source>
</evidence>